<protein>
    <submittedName>
        <fullName evidence="2">Uncharacterized protein</fullName>
    </submittedName>
</protein>
<sequence length="132" mass="15838">MYYIGYLKAMLESERTDYRDNYVHACLEQNKNDWFPAYRDFVKEKAKKKKPTDILGDVIQDSKEEKDQYQMDSEESDIDEGVKEIRELRKEITLSENRIEEKIKTGNEKMEKQMREMKSILEELLAKKNLSE</sequence>
<feature type="coiled-coil region" evidence="1">
    <location>
        <begin position="71"/>
        <end position="127"/>
    </location>
</feature>
<evidence type="ECO:0000256" key="1">
    <source>
        <dbReference type="SAM" id="Coils"/>
    </source>
</evidence>
<gene>
    <name evidence="2" type="ORF">ECRA1380_LOCUS18349</name>
</gene>
<proteinExistence type="predicted"/>
<name>A0A7S3KY02_EUPCR</name>
<organism evidence="2">
    <name type="scientific">Euplotes crassus</name>
    <dbReference type="NCBI Taxonomy" id="5936"/>
    <lineage>
        <taxon>Eukaryota</taxon>
        <taxon>Sar</taxon>
        <taxon>Alveolata</taxon>
        <taxon>Ciliophora</taxon>
        <taxon>Intramacronucleata</taxon>
        <taxon>Spirotrichea</taxon>
        <taxon>Hypotrichia</taxon>
        <taxon>Euplotida</taxon>
        <taxon>Euplotidae</taxon>
        <taxon>Moneuplotes</taxon>
    </lineage>
</organism>
<reference evidence="2" key="1">
    <citation type="submission" date="2021-01" db="EMBL/GenBank/DDBJ databases">
        <authorList>
            <person name="Corre E."/>
            <person name="Pelletier E."/>
            <person name="Niang G."/>
            <person name="Scheremetjew M."/>
            <person name="Finn R."/>
            <person name="Kale V."/>
            <person name="Holt S."/>
            <person name="Cochrane G."/>
            <person name="Meng A."/>
            <person name="Brown T."/>
            <person name="Cohen L."/>
        </authorList>
    </citation>
    <scope>NUCLEOTIDE SEQUENCE</scope>
    <source>
        <strain evidence="2">CT5</strain>
    </source>
</reference>
<dbReference type="EMBL" id="HBIK01039179">
    <property type="protein sequence ID" value="CAE0393371.1"/>
    <property type="molecule type" value="Transcribed_RNA"/>
</dbReference>
<dbReference type="AlphaFoldDB" id="A0A7S3KY02"/>
<keyword evidence="1" id="KW-0175">Coiled coil</keyword>
<evidence type="ECO:0000313" key="2">
    <source>
        <dbReference type="EMBL" id="CAE0393371.1"/>
    </source>
</evidence>
<accession>A0A7S3KY02</accession>